<gene>
    <name evidence="3" type="ORF">GOCE00092_LOCUS25026</name>
</gene>
<feature type="region of interest" description="Disordered" evidence="1">
    <location>
        <begin position="377"/>
        <end position="402"/>
    </location>
</feature>
<accession>A0A7S1YL22</accession>
<name>A0A7S1YL22_9STRA</name>
<dbReference type="AlphaFoldDB" id="A0A7S1YL22"/>
<keyword evidence="2" id="KW-0472">Membrane</keyword>
<sequence length="402" mass="44722">MIGRRTTDQRLNPTFQRELANWVCDYHFKVSASLINTAFGTSIIWNAIFALHGLDVDFRSTFADIYSFLPSVVDQLKIRRSFFSAWVTFRKGQPIEIVDSSIGLRGIVAPGIEIHRSYLRTFSEATESMYDDGRHSSSISVWQIVLREVFNIVFFVAVCFSFIPSFELFQTAAMNQPFGVALLGTTASVLVQCIVWTLMARAWQMVSLLMQTDRLVELKIFPCVYQMYLRMVWGCNDWGQWFVLWGTPYYNILAKFMGATVKGDLLFNGRVQHDFHALVFADKTIVDDSVVNGHYGIGNELTVGRSVHSGVLHPGCFTVAGTIIEGPPTTETGPWRAVLGSRSKAKVTMTANGPGDIGLMGRTSASSLTWENSANDYVESSSTSVSEDDEGSVNGSEISWVA</sequence>
<evidence type="ECO:0000256" key="2">
    <source>
        <dbReference type="SAM" id="Phobius"/>
    </source>
</evidence>
<feature type="transmembrane region" description="Helical" evidence="2">
    <location>
        <begin position="144"/>
        <end position="166"/>
    </location>
</feature>
<feature type="transmembrane region" description="Helical" evidence="2">
    <location>
        <begin position="178"/>
        <end position="200"/>
    </location>
</feature>
<evidence type="ECO:0000256" key="1">
    <source>
        <dbReference type="SAM" id="MobiDB-lite"/>
    </source>
</evidence>
<reference evidence="3" key="1">
    <citation type="submission" date="2021-01" db="EMBL/GenBank/DDBJ databases">
        <authorList>
            <person name="Corre E."/>
            <person name="Pelletier E."/>
            <person name="Niang G."/>
            <person name="Scheremetjew M."/>
            <person name="Finn R."/>
            <person name="Kale V."/>
            <person name="Holt S."/>
            <person name="Cochrane G."/>
            <person name="Meng A."/>
            <person name="Brown T."/>
            <person name="Cohen L."/>
        </authorList>
    </citation>
    <scope>NUCLEOTIDE SEQUENCE</scope>
    <source>
        <strain evidence="3">CCMP 410</strain>
    </source>
</reference>
<dbReference type="EMBL" id="HBGK01047688">
    <property type="protein sequence ID" value="CAD9307426.1"/>
    <property type="molecule type" value="Transcribed_RNA"/>
</dbReference>
<keyword evidence="2" id="KW-0812">Transmembrane</keyword>
<organism evidence="3">
    <name type="scientific">Grammatophora oceanica</name>
    <dbReference type="NCBI Taxonomy" id="210454"/>
    <lineage>
        <taxon>Eukaryota</taxon>
        <taxon>Sar</taxon>
        <taxon>Stramenopiles</taxon>
        <taxon>Ochrophyta</taxon>
        <taxon>Bacillariophyta</taxon>
        <taxon>Fragilariophyceae</taxon>
        <taxon>Fragilariophycidae</taxon>
        <taxon>Rhabdonematales</taxon>
        <taxon>Grammatophoraceae</taxon>
        <taxon>Grammatophora</taxon>
    </lineage>
</organism>
<evidence type="ECO:0000313" key="3">
    <source>
        <dbReference type="EMBL" id="CAD9307426.1"/>
    </source>
</evidence>
<keyword evidence="2" id="KW-1133">Transmembrane helix</keyword>
<proteinExistence type="predicted"/>
<protein>
    <submittedName>
        <fullName evidence="3">Uncharacterized protein</fullName>
    </submittedName>
</protein>